<evidence type="ECO:0000256" key="1">
    <source>
        <dbReference type="SAM" id="MobiDB-lite"/>
    </source>
</evidence>
<protein>
    <recommendedName>
        <fullName evidence="2">Transcription regulator AsnC/Lrp ligand binding domain-containing protein</fullName>
    </recommendedName>
</protein>
<evidence type="ECO:0000259" key="2">
    <source>
        <dbReference type="Pfam" id="PF01037"/>
    </source>
</evidence>
<dbReference type="InterPro" id="IPR019887">
    <property type="entry name" value="Tscrpt_reg_AsnC/Lrp_C"/>
</dbReference>
<feature type="domain" description="Transcription regulator AsnC/Lrp ligand binding" evidence="2">
    <location>
        <begin position="70"/>
        <end position="138"/>
    </location>
</feature>
<evidence type="ECO:0000313" key="3">
    <source>
        <dbReference type="EMBL" id="GAA5207871.1"/>
    </source>
</evidence>
<dbReference type="SMART" id="SM00344">
    <property type="entry name" value="HTH_ASNC"/>
    <property type="match status" value="1"/>
</dbReference>
<evidence type="ECO:0000313" key="4">
    <source>
        <dbReference type="Proteomes" id="UP001499878"/>
    </source>
</evidence>
<dbReference type="InterPro" id="IPR036388">
    <property type="entry name" value="WH-like_DNA-bd_sf"/>
</dbReference>
<keyword evidence="4" id="KW-1185">Reference proteome</keyword>
<gene>
    <name evidence="3" type="ORF">GCM10023323_25140</name>
</gene>
<feature type="region of interest" description="Disordered" evidence="1">
    <location>
        <begin position="142"/>
        <end position="208"/>
    </location>
</feature>
<reference evidence="4" key="1">
    <citation type="journal article" date="2019" name="Int. J. Syst. Evol. Microbiol.">
        <title>The Global Catalogue of Microorganisms (GCM) 10K type strain sequencing project: providing services to taxonomists for standard genome sequencing and annotation.</title>
        <authorList>
            <consortium name="The Broad Institute Genomics Platform"/>
            <consortium name="The Broad Institute Genome Sequencing Center for Infectious Disease"/>
            <person name="Wu L."/>
            <person name="Ma J."/>
        </authorList>
    </citation>
    <scope>NUCLEOTIDE SEQUENCE [LARGE SCALE GENOMIC DNA]</scope>
    <source>
        <strain evidence="4">JCM 18306</strain>
    </source>
</reference>
<dbReference type="RefSeq" id="WP_345629606.1">
    <property type="nucleotide sequence ID" value="NZ_BAABJR010000005.1"/>
</dbReference>
<dbReference type="Gene3D" id="3.30.70.920">
    <property type="match status" value="1"/>
</dbReference>
<sequence>MTLDASPPEVTMVLGREPRAGLADVGTRVGVHERTVARRLERMTGTGLVRFTAALVPEYLGEGIVAELAVTCLPGRVHETATAPARRTDVWSVEVATGDLQVFAELQAHDHEQLFTAVDEGIGRIEGVRDVHSSVVLRSCSRRTTGHPSIPSPPSSAVRSARAAPCRTRPRSTAPSSRCWNRTRGSRSAVSPASCASARPRPGDASPG</sequence>
<proteinExistence type="predicted"/>
<comment type="caution">
    <text evidence="3">The sequence shown here is derived from an EMBL/GenBank/DDBJ whole genome shotgun (WGS) entry which is preliminary data.</text>
</comment>
<dbReference type="InterPro" id="IPR011008">
    <property type="entry name" value="Dimeric_a/b-barrel"/>
</dbReference>
<dbReference type="PANTHER" id="PTHR30154:SF34">
    <property type="entry name" value="TRANSCRIPTIONAL REGULATOR AZLB"/>
    <property type="match status" value="1"/>
</dbReference>
<accession>A0ABP9T4F7</accession>
<dbReference type="SUPFAM" id="SSF54909">
    <property type="entry name" value="Dimeric alpha+beta barrel"/>
    <property type="match status" value="1"/>
</dbReference>
<dbReference type="InterPro" id="IPR019888">
    <property type="entry name" value="Tscrpt_reg_AsnC-like"/>
</dbReference>
<dbReference type="Gene3D" id="1.10.10.10">
    <property type="entry name" value="Winged helix-like DNA-binding domain superfamily/Winged helix DNA-binding domain"/>
    <property type="match status" value="1"/>
</dbReference>
<dbReference type="PANTHER" id="PTHR30154">
    <property type="entry name" value="LEUCINE-RESPONSIVE REGULATORY PROTEIN"/>
    <property type="match status" value="1"/>
</dbReference>
<dbReference type="Proteomes" id="UP001499878">
    <property type="component" value="Unassembled WGS sequence"/>
</dbReference>
<name>A0ABP9T4F7_9ACTN</name>
<dbReference type="EMBL" id="BAABJR010000005">
    <property type="protein sequence ID" value="GAA5207871.1"/>
    <property type="molecule type" value="Genomic_DNA"/>
</dbReference>
<organism evidence="3 4">
    <name type="scientific">Streptomyces thinghirensis</name>
    <dbReference type="NCBI Taxonomy" id="551547"/>
    <lineage>
        <taxon>Bacteria</taxon>
        <taxon>Bacillati</taxon>
        <taxon>Actinomycetota</taxon>
        <taxon>Actinomycetes</taxon>
        <taxon>Kitasatosporales</taxon>
        <taxon>Streptomycetaceae</taxon>
        <taxon>Streptomyces</taxon>
    </lineage>
</organism>
<dbReference type="Pfam" id="PF01037">
    <property type="entry name" value="AsnC_trans_reg"/>
    <property type="match status" value="1"/>
</dbReference>
<feature type="compositionally biased region" description="Low complexity" evidence="1">
    <location>
        <begin position="155"/>
        <end position="179"/>
    </location>
</feature>